<dbReference type="Gene3D" id="3.30.70.330">
    <property type="match status" value="1"/>
</dbReference>
<feature type="compositionally biased region" description="Acidic residues" evidence="3">
    <location>
        <begin position="245"/>
        <end position="261"/>
    </location>
</feature>
<keyword evidence="6" id="KW-1185">Reference proteome</keyword>
<feature type="region of interest" description="Disordered" evidence="3">
    <location>
        <begin position="226"/>
        <end position="267"/>
    </location>
</feature>
<organism evidence="5 6">
    <name type="scientific">Mikania micrantha</name>
    <name type="common">bitter vine</name>
    <dbReference type="NCBI Taxonomy" id="192012"/>
    <lineage>
        <taxon>Eukaryota</taxon>
        <taxon>Viridiplantae</taxon>
        <taxon>Streptophyta</taxon>
        <taxon>Embryophyta</taxon>
        <taxon>Tracheophyta</taxon>
        <taxon>Spermatophyta</taxon>
        <taxon>Magnoliopsida</taxon>
        <taxon>eudicotyledons</taxon>
        <taxon>Gunneridae</taxon>
        <taxon>Pentapetalae</taxon>
        <taxon>asterids</taxon>
        <taxon>campanulids</taxon>
        <taxon>Asterales</taxon>
        <taxon>Asteraceae</taxon>
        <taxon>Asteroideae</taxon>
        <taxon>Heliantheae alliance</taxon>
        <taxon>Eupatorieae</taxon>
        <taxon>Mikania</taxon>
    </lineage>
</organism>
<sequence length="267" mass="27745">MIGNEIRLQDTNMAFFNRAGSLLRQTVSKHINREMSVSSPSIFQMIRCMSGGYTSSKVFVGGLAWATDDMSLREAFSAYGEVYEARVIVDRETGRSRGFGFVTFADPETASAAIQAMDQRELHGRTVRVNYANERPQGGSGYGGGGGYYGGTGSGYGGNNYGSGGDVAGSDGPGGYGGNRYGSGGDVAGTGGYGGNRYGSGGDLAGSGGYGENNYSSAGGDFSIENQNFGVGDSDNFASDNANADTEDSGEGSYMDNDEPDDFAKRA</sequence>
<evidence type="ECO:0000256" key="3">
    <source>
        <dbReference type="SAM" id="MobiDB-lite"/>
    </source>
</evidence>
<dbReference type="Proteomes" id="UP000326396">
    <property type="component" value="Linkage Group LG19"/>
</dbReference>
<evidence type="ECO:0000259" key="4">
    <source>
        <dbReference type="PROSITE" id="PS50102"/>
    </source>
</evidence>
<proteinExistence type="predicted"/>
<keyword evidence="1 2" id="KW-0694">RNA-binding</keyword>
<evidence type="ECO:0000256" key="1">
    <source>
        <dbReference type="ARBA" id="ARBA00022884"/>
    </source>
</evidence>
<dbReference type="InterPro" id="IPR035979">
    <property type="entry name" value="RBD_domain_sf"/>
</dbReference>
<reference evidence="5 6" key="1">
    <citation type="submission" date="2019-05" db="EMBL/GenBank/DDBJ databases">
        <title>Mikania micrantha, genome provides insights into the molecular mechanism of rapid growth.</title>
        <authorList>
            <person name="Liu B."/>
        </authorList>
    </citation>
    <scope>NUCLEOTIDE SEQUENCE [LARGE SCALE GENOMIC DNA]</scope>
    <source>
        <strain evidence="5">NLD-2019</strain>
        <tissue evidence="5">Leaf</tissue>
    </source>
</reference>
<dbReference type="EMBL" id="SZYD01000011">
    <property type="protein sequence ID" value="KAD4888890.1"/>
    <property type="molecule type" value="Genomic_DNA"/>
</dbReference>
<evidence type="ECO:0000256" key="2">
    <source>
        <dbReference type="PROSITE-ProRule" id="PRU00176"/>
    </source>
</evidence>
<accession>A0A5N6NK60</accession>
<dbReference type="InterPro" id="IPR052462">
    <property type="entry name" value="SLIRP/GR-RBP-like"/>
</dbReference>
<comment type="caution">
    <text evidence="5">The sequence shown here is derived from an EMBL/GenBank/DDBJ whole genome shotgun (WGS) entry which is preliminary data.</text>
</comment>
<dbReference type="CDD" id="cd21608">
    <property type="entry name" value="RRM2_NsCP33_like"/>
    <property type="match status" value="1"/>
</dbReference>
<protein>
    <recommendedName>
        <fullName evidence="4">RRM domain-containing protein</fullName>
    </recommendedName>
</protein>
<gene>
    <name evidence="5" type="ORF">E3N88_20963</name>
</gene>
<dbReference type="PANTHER" id="PTHR48027">
    <property type="entry name" value="HETEROGENEOUS NUCLEAR RIBONUCLEOPROTEIN 87F-RELATED"/>
    <property type="match status" value="1"/>
</dbReference>
<name>A0A5N6NK60_9ASTR</name>
<dbReference type="FunFam" id="3.30.70.330:FF:000631">
    <property type="entry name" value="Glycine-rich RNA-binding protein 3, mitochondrial"/>
    <property type="match status" value="1"/>
</dbReference>
<evidence type="ECO:0000313" key="6">
    <source>
        <dbReference type="Proteomes" id="UP000326396"/>
    </source>
</evidence>
<dbReference type="AlphaFoldDB" id="A0A5N6NK60"/>
<dbReference type="InterPro" id="IPR000504">
    <property type="entry name" value="RRM_dom"/>
</dbReference>
<dbReference type="InterPro" id="IPR048289">
    <property type="entry name" value="RRM2_NsCP33-like"/>
</dbReference>
<evidence type="ECO:0000313" key="5">
    <source>
        <dbReference type="EMBL" id="KAD4888890.1"/>
    </source>
</evidence>
<dbReference type="PROSITE" id="PS50102">
    <property type="entry name" value="RRM"/>
    <property type="match status" value="1"/>
</dbReference>
<dbReference type="Pfam" id="PF00076">
    <property type="entry name" value="RRM_1"/>
    <property type="match status" value="1"/>
</dbReference>
<feature type="domain" description="RRM" evidence="4">
    <location>
        <begin position="56"/>
        <end position="134"/>
    </location>
</feature>
<dbReference type="SMART" id="SM00360">
    <property type="entry name" value="RRM"/>
    <property type="match status" value="1"/>
</dbReference>
<dbReference type="InterPro" id="IPR012677">
    <property type="entry name" value="Nucleotide-bd_a/b_plait_sf"/>
</dbReference>
<dbReference type="OrthoDB" id="439808at2759"/>
<dbReference type="GO" id="GO:0003723">
    <property type="term" value="F:RNA binding"/>
    <property type="evidence" value="ECO:0007669"/>
    <property type="project" value="UniProtKB-UniRule"/>
</dbReference>
<dbReference type="SUPFAM" id="SSF54928">
    <property type="entry name" value="RNA-binding domain, RBD"/>
    <property type="match status" value="1"/>
</dbReference>